<keyword evidence="1" id="KW-1133">Transmembrane helix</keyword>
<accession>A0A1Z4VSI5</accession>
<feature type="transmembrane region" description="Helical" evidence="1">
    <location>
        <begin position="86"/>
        <end position="106"/>
    </location>
</feature>
<organism evidence="2 3">
    <name type="scientific">Thiohalobacter thiocyanaticus</name>
    <dbReference type="NCBI Taxonomy" id="585455"/>
    <lineage>
        <taxon>Bacteria</taxon>
        <taxon>Pseudomonadati</taxon>
        <taxon>Pseudomonadota</taxon>
        <taxon>Gammaproteobacteria</taxon>
        <taxon>Thiohalobacterales</taxon>
        <taxon>Thiohalobacteraceae</taxon>
        <taxon>Thiohalobacter</taxon>
    </lineage>
</organism>
<reference evidence="2 3" key="1">
    <citation type="submission" date="2017-05" db="EMBL/GenBank/DDBJ databases">
        <title>Thiocyanate degradation by Thiohalobacter thiocyanaticus FOKN1.</title>
        <authorList>
            <person name="Oshiki M."/>
            <person name="Fukushima T."/>
            <person name="Kawano S."/>
            <person name="Nakagawa J."/>
        </authorList>
    </citation>
    <scope>NUCLEOTIDE SEQUENCE [LARGE SCALE GENOMIC DNA]</scope>
    <source>
        <strain evidence="2 3">FOKN1</strain>
    </source>
</reference>
<dbReference type="OrthoDB" id="9791302at2"/>
<evidence type="ECO:0000313" key="2">
    <source>
        <dbReference type="EMBL" id="BAZ94597.1"/>
    </source>
</evidence>
<keyword evidence="3" id="KW-1185">Reference proteome</keyword>
<feature type="transmembrane region" description="Helical" evidence="1">
    <location>
        <begin position="28"/>
        <end position="50"/>
    </location>
</feature>
<protein>
    <recommendedName>
        <fullName evidence="4">DUF1634 domain-containing protein</fullName>
    </recommendedName>
</protein>
<evidence type="ECO:0000313" key="3">
    <source>
        <dbReference type="Proteomes" id="UP000218765"/>
    </source>
</evidence>
<dbReference type="Proteomes" id="UP000218765">
    <property type="component" value="Chromosome"/>
</dbReference>
<gene>
    <name evidence="2" type="ORF">FOKN1_2220</name>
</gene>
<evidence type="ECO:0000256" key="1">
    <source>
        <dbReference type="SAM" id="Phobius"/>
    </source>
</evidence>
<evidence type="ECO:0008006" key="4">
    <source>
        <dbReference type="Google" id="ProtNLM"/>
    </source>
</evidence>
<feature type="transmembrane region" description="Helical" evidence="1">
    <location>
        <begin position="118"/>
        <end position="139"/>
    </location>
</feature>
<dbReference type="EMBL" id="AP018052">
    <property type="protein sequence ID" value="BAZ94597.1"/>
    <property type="molecule type" value="Genomic_DNA"/>
</dbReference>
<sequence length="141" mass="15227">MAHTEHGSDYASREQIVYAGLLDAGMKLGFVLLVVTFMLYVFGVITPHVPLEEITHYWSMRAPDYLAAADVPIGWGWLGLAGTGDFLNFVPIAFLSAVTIICYIRVLPILQANGDRPYVVIAALEILVLVLAASGILAAGH</sequence>
<dbReference type="AlphaFoldDB" id="A0A1Z4VSI5"/>
<keyword evidence="1" id="KW-0472">Membrane</keyword>
<keyword evidence="1" id="KW-0812">Transmembrane</keyword>
<dbReference type="RefSeq" id="WP_096366671.1">
    <property type="nucleotide sequence ID" value="NZ_AP018052.1"/>
</dbReference>
<name>A0A1Z4VSI5_9GAMM</name>
<dbReference type="KEGG" id="ttc:FOKN1_2220"/>
<proteinExistence type="predicted"/>